<gene>
    <name evidence="1" type="ORF">FWK35_00033933</name>
</gene>
<dbReference type="OrthoDB" id="10511556at2759"/>
<protein>
    <submittedName>
        <fullName evidence="1">Wilms tumor protein isoform X1</fullName>
    </submittedName>
</protein>
<proteinExistence type="predicted"/>
<evidence type="ECO:0000313" key="1">
    <source>
        <dbReference type="EMBL" id="KAF0703463.1"/>
    </source>
</evidence>
<keyword evidence="2" id="KW-1185">Reference proteome</keyword>
<evidence type="ECO:0000313" key="2">
    <source>
        <dbReference type="Proteomes" id="UP000478052"/>
    </source>
</evidence>
<accession>A0A6G0VPK8</accession>
<dbReference type="Proteomes" id="UP000478052">
    <property type="component" value="Unassembled WGS sequence"/>
</dbReference>
<dbReference type="EMBL" id="VUJU01013886">
    <property type="protein sequence ID" value="KAF0703463.1"/>
    <property type="molecule type" value="Genomic_DNA"/>
</dbReference>
<organism evidence="1 2">
    <name type="scientific">Aphis craccivora</name>
    <name type="common">Cowpea aphid</name>
    <dbReference type="NCBI Taxonomy" id="307492"/>
    <lineage>
        <taxon>Eukaryota</taxon>
        <taxon>Metazoa</taxon>
        <taxon>Ecdysozoa</taxon>
        <taxon>Arthropoda</taxon>
        <taxon>Hexapoda</taxon>
        <taxon>Insecta</taxon>
        <taxon>Pterygota</taxon>
        <taxon>Neoptera</taxon>
        <taxon>Paraneoptera</taxon>
        <taxon>Hemiptera</taxon>
        <taxon>Sternorrhyncha</taxon>
        <taxon>Aphidomorpha</taxon>
        <taxon>Aphidoidea</taxon>
        <taxon>Aphididae</taxon>
        <taxon>Aphidini</taxon>
        <taxon>Aphis</taxon>
        <taxon>Aphis</taxon>
    </lineage>
</organism>
<comment type="caution">
    <text evidence="1">The sequence shown here is derived from an EMBL/GenBank/DDBJ whole genome shotgun (WGS) entry which is preliminary data.</text>
</comment>
<dbReference type="AlphaFoldDB" id="A0A6G0VPK8"/>
<feature type="non-terminal residue" evidence="1">
    <location>
        <position position="92"/>
    </location>
</feature>
<sequence>MVANVLKYWISHYRTRIFWKIIVTYRQLSITTLLSFMPLSVSLKDCIHSDNDEQKKEQQKIRTAVKRKAVENVYEKPIKIIRKELSSIEDSQ</sequence>
<name>A0A6G0VPK8_APHCR</name>
<reference evidence="1 2" key="1">
    <citation type="submission" date="2019-08" db="EMBL/GenBank/DDBJ databases">
        <title>Whole genome of Aphis craccivora.</title>
        <authorList>
            <person name="Voronova N.V."/>
            <person name="Shulinski R.S."/>
            <person name="Bandarenka Y.V."/>
            <person name="Zhorov D.G."/>
            <person name="Warner D."/>
        </authorList>
    </citation>
    <scope>NUCLEOTIDE SEQUENCE [LARGE SCALE GENOMIC DNA]</scope>
    <source>
        <strain evidence="1">180601</strain>
        <tissue evidence="1">Whole Body</tissue>
    </source>
</reference>